<keyword evidence="3" id="KW-1185">Reference proteome</keyword>
<name>A0ABN2UAH4_9MICO</name>
<organism evidence="2 3">
    <name type="scientific">Terrabacter terrae</name>
    <dbReference type="NCBI Taxonomy" id="318434"/>
    <lineage>
        <taxon>Bacteria</taxon>
        <taxon>Bacillati</taxon>
        <taxon>Actinomycetota</taxon>
        <taxon>Actinomycetes</taxon>
        <taxon>Micrococcales</taxon>
        <taxon>Intrasporangiaceae</taxon>
        <taxon>Terrabacter</taxon>
    </lineage>
</organism>
<evidence type="ECO:0000313" key="3">
    <source>
        <dbReference type="Proteomes" id="UP001501285"/>
    </source>
</evidence>
<protein>
    <submittedName>
        <fullName evidence="2">Uncharacterized protein</fullName>
    </submittedName>
</protein>
<proteinExistence type="predicted"/>
<reference evidence="2 3" key="1">
    <citation type="journal article" date="2019" name="Int. J. Syst. Evol. Microbiol.">
        <title>The Global Catalogue of Microorganisms (GCM) 10K type strain sequencing project: providing services to taxonomists for standard genome sequencing and annotation.</title>
        <authorList>
            <consortium name="The Broad Institute Genomics Platform"/>
            <consortium name="The Broad Institute Genome Sequencing Center for Infectious Disease"/>
            <person name="Wu L."/>
            <person name="Ma J."/>
        </authorList>
    </citation>
    <scope>NUCLEOTIDE SEQUENCE [LARGE SCALE GENOMIC DNA]</scope>
    <source>
        <strain evidence="2 3">JCM 14283</strain>
    </source>
</reference>
<dbReference type="Proteomes" id="UP001501285">
    <property type="component" value="Unassembled WGS sequence"/>
</dbReference>
<feature type="region of interest" description="Disordered" evidence="1">
    <location>
        <begin position="1"/>
        <end position="54"/>
    </location>
</feature>
<evidence type="ECO:0000256" key="1">
    <source>
        <dbReference type="SAM" id="MobiDB-lite"/>
    </source>
</evidence>
<gene>
    <name evidence="2" type="ORF">GCM10009740_23430</name>
</gene>
<dbReference type="EMBL" id="BAAANB010000021">
    <property type="protein sequence ID" value="GAA2032594.1"/>
    <property type="molecule type" value="Genomic_DNA"/>
</dbReference>
<sequence>MEEKSAGSTPWRVVQQVCMPPPDDGSCAHRPSPRHSAGPPPSPPHSPSGDGADLVDSTLLEEITLLSEVIVTVSAYPTHLNGEEIDDVLGVGARVPHA</sequence>
<accession>A0ABN2UAH4</accession>
<evidence type="ECO:0000313" key="2">
    <source>
        <dbReference type="EMBL" id="GAA2032594.1"/>
    </source>
</evidence>
<comment type="caution">
    <text evidence="2">The sequence shown here is derived from an EMBL/GenBank/DDBJ whole genome shotgun (WGS) entry which is preliminary data.</text>
</comment>